<dbReference type="KEGG" id="mcub:MCBB_0185"/>
<gene>
    <name evidence="3" type="ORF">MCBB_0185</name>
</gene>
<keyword evidence="1" id="KW-0812">Transmembrane</keyword>
<dbReference type="Pfam" id="PF00535">
    <property type="entry name" value="Glycos_transf_2"/>
    <property type="match status" value="1"/>
</dbReference>
<protein>
    <recommendedName>
        <fullName evidence="2">Glycosyltransferase 2-like domain-containing protein</fullName>
    </recommendedName>
</protein>
<dbReference type="InterPro" id="IPR001173">
    <property type="entry name" value="Glyco_trans_2-like"/>
</dbReference>
<keyword evidence="1" id="KW-0472">Membrane</keyword>
<dbReference type="PANTHER" id="PTHR10859">
    <property type="entry name" value="GLYCOSYL TRANSFERASE"/>
    <property type="match status" value="1"/>
</dbReference>
<dbReference type="CDD" id="cd04179">
    <property type="entry name" value="DPM_DPG-synthase_like"/>
    <property type="match status" value="1"/>
</dbReference>
<evidence type="ECO:0000313" key="3">
    <source>
        <dbReference type="EMBL" id="SCG84773.1"/>
    </source>
</evidence>
<dbReference type="PANTHER" id="PTHR10859:SF91">
    <property type="entry name" value="DOLICHYL-PHOSPHATE BETA-GLUCOSYLTRANSFERASE"/>
    <property type="match status" value="1"/>
</dbReference>
<feature type="domain" description="Glycosyltransferase 2-like" evidence="2">
    <location>
        <begin position="6"/>
        <end position="157"/>
    </location>
</feature>
<evidence type="ECO:0000313" key="4">
    <source>
        <dbReference type="Proteomes" id="UP000094707"/>
    </source>
</evidence>
<dbReference type="AlphaFoldDB" id="A0A1D3KZR4"/>
<name>A0A1D3KZR4_9EURY</name>
<dbReference type="InterPro" id="IPR029044">
    <property type="entry name" value="Nucleotide-diphossugar_trans"/>
</dbReference>
<dbReference type="GeneID" id="30411049"/>
<dbReference type="EMBL" id="LT607756">
    <property type="protein sequence ID" value="SCG84773.1"/>
    <property type="molecule type" value="Genomic_DNA"/>
</dbReference>
<organism evidence="3 4">
    <name type="scientific">Methanobacterium congolense</name>
    <dbReference type="NCBI Taxonomy" id="118062"/>
    <lineage>
        <taxon>Archaea</taxon>
        <taxon>Methanobacteriati</taxon>
        <taxon>Methanobacteriota</taxon>
        <taxon>Methanomada group</taxon>
        <taxon>Methanobacteria</taxon>
        <taxon>Methanobacteriales</taxon>
        <taxon>Methanobacteriaceae</taxon>
        <taxon>Methanobacterium</taxon>
    </lineage>
</organism>
<keyword evidence="1" id="KW-1133">Transmembrane helix</keyword>
<sequence length="227" mass="25096">MKLITIIPAYNEALDIKNVSKEALKYSDVLVVDDGSNDKTNRLARESGAMVVNHEKNLGKGAAIKTGLKFGLERGYDVFVILDGDGQHDPSYIPALTAEIDGAGVVIGSRFLGGIPDNMPLQRKVSNAITTNLIKYVTGYTLTDSQCGFRAISKGAAEIFVDIGYDDYVYESEMIHRASENGVVIREAPISCRYGHEKSYITWINVLHYIFFILKLVLRKIKSRVTS</sequence>
<dbReference type="RefSeq" id="WP_071905847.1">
    <property type="nucleotide sequence ID" value="NZ_LT607756.1"/>
</dbReference>
<accession>A0A1D3KZR4</accession>
<dbReference type="Proteomes" id="UP000094707">
    <property type="component" value="Chromosome I"/>
</dbReference>
<dbReference type="OrthoDB" id="11098at2157"/>
<dbReference type="GO" id="GO:0006487">
    <property type="term" value="P:protein N-linked glycosylation"/>
    <property type="evidence" value="ECO:0007669"/>
    <property type="project" value="TreeGrafter"/>
</dbReference>
<feature type="transmembrane region" description="Helical" evidence="1">
    <location>
        <begin position="200"/>
        <end position="218"/>
    </location>
</feature>
<reference evidence="3 4" key="1">
    <citation type="submission" date="2016-08" db="EMBL/GenBank/DDBJ databases">
        <authorList>
            <person name="Seilhamer J.J."/>
        </authorList>
    </citation>
    <scope>NUCLEOTIDE SEQUENCE [LARGE SCALE GENOMIC DNA]</scope>
    <source>
        <strain evidence="3">Buetzberg</strain>
    </source>
</reference>
<dbReference type="STRING" id="118062.MCBB_0185"/>
<dbReference type="PATRIC" id="fig|129848.4.peg.192"/>
<keyword evidence="4" id="KW-1185">Reference proteome</keyword>
<evidence type="ECO:0000256" key="1">
    <source>
        <dbReference type="SAM" id="Phobius"/>
    </source>
</evidence>
<dbReference type="Gene3D" id="3.90.550.10">
    <property type="entry name" value="Spore Coat Polysaccharide Biosynthesis Protein SpsA, Chain A"/>
    <property type="match status" value="1"/>
</dbReference>
<evidence type="ECO:0000259" key="2">
    <source>
        <dbReference type="Pfam" id="PF00535"/>
    </source>
</evidence>
<dbReference type="SUPFAM" id="SSF53448">
    <property type="entry name" value="Nucleotide-diphospho-sugar transferases"/>
    <property type="match status" value="1"/>
</dbReference>
<proteinExistence type="predicted"/>